<keyword evidence="1" id="KW-0812">Transmembrane</keyword>
<dbReference type="RefSeq" id="WP_221234461.1">
    <property type="nucleotide sequence ID" value="NZ_JACIJK010000001.1"/>
</dbReference>
<protein>
    <submittedName>
        <fullName evidence="2">Membrane protein implicated in regulation of membrane protease activity</fullName>
    </submittedName>
</protein>
<accession>A0A7W9BAB7</accession>
<dbReference type="EMBL" id="JACIJK010000001">
    <property type="protein sequence ID" value="MBB5713544.1"/>
    <property type="molecule type" value="Genomic_DNA"/>
</dbReference>
<comment type="caution">
    <text evidence="2">The sequence shown here is derived from an EMBL/GenBank/DDBJ whole genome shotgun (WGS) entry which is preliminary data.</text>
</comment>
<evidence type="ECO:0000313" key="2">
    <source>
        <dbReference type="EMBL" id="MBB5713544.1"/>
    </source>
</evidence>
<evidence type="ECO:0000256" key="1">
    <source>
        <dbReference type="SAM" id="Phobius"/>
    </source>
</evidence>
<feature type="transmembrane region" description="Helical" evidence="1">
    <location>
        <begin position="37"/>
        <end position="54"/>
    </location>
</feature>
<keyword evidence="2" id="KW-0645">Protease</keyword>
<keyword evidence="1" id="KW-0472">Membrane</keyword>
<organism evidence="2 3">
    <name type="scientific">Sphingomonas aerophila</name>
    <dbReference type="NCBI Taxonomy" id="1344948"/>
    <lineage>
        <taxon>Bacteria</taxon>
        <taxon>Pseudomonadati</taxon>
        <taxon>Pseudomonadota</taxon>
        <taxon>Alphaproteobacteria</taxon>
        <taxon>Sphingomonadales</taxon>
        <taxon>Sphingomonadaceae</taxon>
        <taxon>Sphingomonas</taxon>
    </lineage>
</organism>
<keyword evidence="2" id="KW-0378">Hydrolase</keyword>
<name>A0A7W9BAB7_9SPHN</name>
<sequence length="79" mass="8880">MKRTTIVRAEAVLWVGGALAIPLWSEFHEPGRQLWNVMLAAFLIAVVMAAYFGLRHLQRTGTQIGEARFVTKRPDKDDG</sequence>
<evidence type="ECO:0000313" key="3">
    <source>
        <dbReference type="Proteomes" id="UP000546200"/>
    </source>
</evidence>
<proteinExistence type="predicted"/>
<dbReference type="Proteomes" id="UP000546200">
    <property type="component" value="Unassembled WGS sequence"/>
</dbReference>
<feature type="transmembrane region" description="Helical" evidence="1">
    <location>
        <begin position="7"/>
        <end position="25"/>
    </location>
</feature>
<dbReference type="GO" id="GO:0008233">
    <property type="term" value="F:peptidase activity"/>
    <property type="evidence" value="ECO:0007669"/>
    <property type="project" value="UniProtKB-KW"/>
</dbReference>
<keyword evidence="3" id="KW-1185">Reference proteome</keyword>
<keyword evidence="1" id="KW-1133">Transmembrane helix</keyword>
<gene>
    <name evidence="2" type="ORF">FHS94_000363</name>
</gene>
<dbReference type="AlphaFoldDB" id="A0A7W9BAB7"/>
<reference evidence="2 3" key="1">
    <citation type="submission" date="2020-08" db="EMBL/GenBank/DDBJ databases">
        <title>Genomic Encyclopedia of Type Strains, Phase IV (KMG-IV): sequencing the most valuable type-strain genomes for metagenomic binning, comparative biology and taxonomic classification.</title>
        <authorList>
            <person name="Goeker M."/>
        </authorList>
    </citation>
    <scope>NUCLEOTIDE SEQUENCE [LARGE SCALE GENOMIC DNA]</scope>
    <source>
        <strain evidence="2 3">DSM 100044</strain>
    </source>
</reference>
<dbReference type="GO" id="GO:0006508">
    <property type="term" value="P:proteolysis"/>
    <property type="evidence" value="ECO:0007669"/>
    <property type="project" value="UniProtKB-KW"/>
</dbReference>